<dbReference type="InterPro" id="IPR002672">
    <property type="entry name" value="Ribosomal_eL28"/>
</dbReference>
<dbReference type="GO" id="GO:0005840">
    <property type="term" value="C:ribosome"/>
    <property type="evidence" value="ECO:0007669"/>
    <property type="project" value="UniProtKB-KW"/>
</dbReference>
<evidence type="ECO:0000313" key="7">
    <source>
        <dbReference type="Ensembl" id="ENSCHIP00010044734.1"/>
    </source>
</evidence>
<keyword evidence="2" id="KW-0689">Ribosomal protein</keyword>
<evidence type="ECO:0000256" key="3">
    <source>
        <dbReference type="ARBA" id="ARBA00023274"/>
    </source>
</evidence>
<evidence type="ECO:0000259" key="6">
    <source>
        <dbReference type="Pfam" id="PF01778"/>
    </source>
</evidence>
<accession>A0A8C2SJ43</accession>
<evidence type="ECO:0000256" key="5">
    <source>
        <dbReference type="ARBA" id="ARBA00035330"/>
    </source>
</evidence>
<dbReference type="GO" id="GO:0003735">
    <property type="term" value="F:structural constituent of ribosome"/>
    <property type="evidence" value="ECO:0007669"/>
    <property type="project" value="InterPro"/>
</dbReference>
<feature type="domain" description="Ribosomal eL28/Mak16" evidence="6">
    <location>
        <begin position="6"/>
        <end position="119"/>
    </location>
</feature>
<keyword evidence="3" id="KW-0687">Ribonucleoprotein</keyword>
<evidence type="ECO:0000256" key="4">
    <source>
        <dbReference type="ARBA" id="ARBA00035223"/>
    </source>
</evidence>
<dbReference type="Ensembl" id="ENSCHIT00010062059.1">
    <property type="protein sequence ID" value="ENSCHIP00010044734.1"/>
    <property type="gene ID" value="ENSCHIG00010032439.1"/>
</dbReference>
<dbReference type="Gene3D" id="3.30.390.110">
    <property type="match status" value="1"/>
</dbReference>
<organism evidence="7">
    <name type="scientific">Capra hircus</name>
    <name type="common">Goat</name>
    <dbReference type="NCBI Taxonomy" id="9925"/>
    <lineage>
        <taxon>Eukaryota</taxon>
        <taxon>Metazoa</taxon>
        <taxon>Chordata</taxon>
        <taxon>Craniata</taxon>
        <taxon>Vertebrata</taxon>
        <taxon>Euteleostomi</taxon>
        <taxon>Mammalia</taxon>
        <taxon>Eutheria</taxon>
        <taxon>Laurasiatheria</taxon>
        <taxon>Artiodactyla</taxon>
        <taxon>Ruminantia</taxon>
        <taxon>Pecora</taxon>
        <taxon>Bovidae</taxon>
        <taxon>Caprinae</taxon>
        <taxon>Capra</taxon>
    </lineage>
</organism>
<dbReference type="GO" id="GO:1990904">
    <property type="term" value="C:ribonucleoprotein complex"/>
    <property type="evidence" value="ECO:0007669"/>
    <property type="project" value="UniProtKB-KW"/>
</dbReference>
<proteinExistence type="inferred from homology"/>
<evidence type="ECO:0000256" key="2">
    <source>
        <dbReference type="ARBA" id="ARBA00022980"/>
    </source>
</evidence>
<evidence type="ECO:0000256" key="1">
    <source>
        <dbReference type="ARBA" id="ARBA00007926"/>
    </source>
</evidence>
<name>A0A8C2SJ43_CAPHI</name>
<dbReference type="GO" id="GO:0006412">
    <property type="term" value="P:translation"/>
    <property type="evidence" value="ECO:0007669"/>
    <property type="project" value="InterPro"/>
</dbReference>
<dbReference type="Pfam" id="PF01778">
    <property type="entry name" value="Ribosomal_L28e"/>
    <property type="match status" value="1"/>
</dbReference>
<dbReference type="AlphaFoldDB" id="A0A8C2SJ43"/>
<dbReference type="PANTHER" id="PTHR10544">
    <property type="entry name" value="60S RIBOSOMAL PROTEIN L28"/>
    <property type="match status" value="1"/>
</dbReference>
<dbReference type="FunFam" id="3.30.390.110:FF:000002">
    <property type="entry name" value="60S ribosomal protein L28"/>
    <property type="match status" value="1"/>
</dbReference>
<reference evidence="7" key="1">
    <citation type="submission" date="2019-03" db="EMBL/GenBank/DDBJ databases">
        <title>Genome sequencing and reference-guided assembly of Black Bengal Goat (Capra hircus).</title>
        <authorList>
            <person name="Siddiki A.Z."/>
            <person name="Baten A."/>
            <person name="Billah M."/>
            <person name="Alam M.A.U."/>
            <person name="Shawrob K.S.M."/>
            <person name="Saha S."/>
            <person name="Chowdhury M."/>
            <person name="Rahman A.H."/>
            <person name="Stear M."/>
            <person name="Miah G."/>
            <person name="Das G.B."/>
            <person name="Hossain M.M."/>
            <person name="Kumkum M."/>
            <person name="Islam M.S."/>
            <person name="Mollah A.M."/>
            <person name="Ahsan A."/>
            <person name="Tusar F."/>
            <person name="Khan M.K.I."/>
        </authorList>
    </citation>
    <scope>NUCLEOTIDE SEQUENCE [LARGE SCALE GENOMIC DNA]</scope>
</reference>
<dbReference type="InterPro" id="IPR029004">
    <property type="entry name" value="Ribosomal_eL28/Mak16"/>
</dbReference>
<reference evidence="7" key="2">
    <citation type="submission" date="2025-08" db="UniProtKB">
        <authorList>
            <consortium name="Ensembl"/>
        </authorList>
    </citation>
    <scope>IDENTIFICATION</scope>
</reference>
<protein>
    <recommendedName>
        <fullName evidence="4">Large ribosomal subunit protein eL28</fullName>
    </recommendedName>
    <alternativeName>
        <fullName evidence="5">60S ribosomal protein L28</fullName>
    </alternativeName>
</protein>
<comment type="similarity">
    <text evidence="1">Belongs to the eukaryotic ribosomal protein eL28 family.</text>
</comment>
<sequence length="164" mass="18362">MAAHLQLMVLRNCSSFLIKGNKQMYRAEPNNLKACNSFRYNGLIHCKTVGGAGGRHQRSRGGDEEEIGQCKLATSYVWTTINKNAQATLSSIQHMIQKNKYHLDLRMAAIRRASTILHSQKPVQCMILDAWGWRTGMTRRDGMGTEEGGRFQMGNTCIPVADTC</sequence>